<evidence type="ECO:0000313" key="2">
    <source>
        <dbReference type="Proteomes" id="UP001239111"/>
    </source>
</evidence>
<keyword evidence="2" id="KW-1185">Reference proteome</keyword>
<comment type="caution">
    <text evidence="1">The sequence shown here is derived from an EMBL/GenBank/DDBJ whole genome shotgun (WGS) entry which is preliminary data.</text>
</comment>
<organism evidence="1 2">
    <name type="scientific">Eretmocerus hayati</name>
    <dbReference type="NCBI Taxonomy" id="131215"/>
    <lineage>
        <taxon>Eukaryota</taxon>
        <taxon>Metazoa</taxon>
        <taxon>Ecdysozoa</taxon>
        <taxon>Arthropoda</taxon>
        <taxon>Hexapoda</taxon>
        <taxon>Insecta</taxon>
        <taxon>Pterygota</taxon>
        <taxon>Neoptera</taxon>
        <taxon>Endopterygota</taxon>
        <taxon>Hymenoptera</taxon>
        <taxon>Apocrita</taxon>
        <taxon>Proctotrupomorpha</taxon>
        <taxon>Chalcidoidea</taxon>
        <taxon>Aphelinidae</taxon>
        <taxon>Aphelininae</taxon>
        <taxon>Eretmocerus</taxon>
    </lineage>
</organism>
<protein>
    <submittedName>
        <fullName evidence="1">Uncharacterized protein</fullName>
    </submittedName>
</protein>
<dbReference type="EMBL" id="CM056742">
    <property type="protein sequence ID" value="KAJ8675099.1"/>
    <property type="molecule type" value="Genomic_DNA"/>
</dbReference>
<gene>
    <name evidence="1" type="ORF">QAD02_010885</name>
</gene>
<proteinExistence type="predicted"/>
<sequence>TLFTVGVFSHLFKMDDALLGVLSCVSGILASFFYAFATTDGIMYLAPVVGIINATFIVMRSITSKLVPPDELGMVTSLFGVCEAVVPLIYGPMYNSIYSATVHDFPGLFFLISAVLMTPGVFAFAWLYMEHKRDADLERTELDAKARKMHMKNELKAPDDPTGIDNAAFESEKL</sequence>
<feature type="non-terminal residue" evidence="1">
    <location>
        <position position="1"/>
    </location>
</feature>
<name>A0ACC2NV22_9HYME</name>
<accession>A0ACC2NV22</accession>
<reference evidence="1" key="1">
    <citation type="submission" date="2023-04" db="EMBL/GenBank/DDBJ databases">
        <title>A chromosome-level genome assembly of the parasitoid wasp Eretmocerus hayati.</title>
        <authorList>
            <person name="Zhong Y."/>
            <person name="Liu S."/>
            <person name="Liu Y."/>
        </authorList>
    </citation>
    <scope>NUCLEOTIDE SEQUENCE</scope>
    <source>
        <strain evidence="1">ZJU_SS_LIU_2023</strain>
    </source>
</reference>
<dbReference type="Proteomes" id="UP001239111">
    <property type="component" value="Chromosome 2"/>
</dbReference>
<evidence type="ECO:0000313" key="1">
    <source>
        <dbReference type="EMBL" id="KAJ8675099.1"/>
    </source>
</evidence>